<protein>
    <submittedName>
        <fullName evidence="2">Uncharacterized protein</fullName>
    </submittedName>
</protein>
<reference evidence="3" key="1">
    <citation type="submission" date="2010-08" db="EMBL/GenBank/DDBJ databases">
        <authorList>
            <consortium name="Caenorhabditis japonica Sequencing Consortium"/>
            <person name="Wilson R.K."/>
        </authorList>
    </citation>
    <scope>NUCLEOTIDE SEQUENCE [LARGE SCALE GENOMIC DNA]</scope>
    <source>
        <strain evidence="3">DF5081</strain>
    </source>
</reference>
<name>A0A8R1I4G9_CAEJA</name>
<evidence type="ECO:0000256" key="1">
    <source>
        <dbReference type="SAM" id="MobiDB-lite"/>
    </source>
</evidence>
<dbReference type="Proteomes" id="UP000005237">
    <property type="component" value="Unassembled WGS sequence"/>
</dbReference>
<dbReference type="AlphaFoldDB" id="A0A8R1I4G9"/>
<accession>A0A8R1I4G9</accession>
<feature type="compositionally biased region" description="Polar residues" evidence="1">
    <location>
        <begin position="229"/>
        <end position="239"/>
    </location>
</feature>
<evidence type="ECO:0000313" key="2">
    <source>
        <dbReference type="EnsemblMetazoa" id="CJA22089b.1"/>
    </source>
</evidence>
<sequence length="259" mass="29000">MRGGISQALARLFAASRSLRITRGSQTPAVVVPDVPNAERLISDLVAKTSPRRSKWRRIPSLKQKYFIGKADICTSKAAVRFAGAEAARRFRCPAKDVSVEVTAVKDIRDLPPIPRKQDSLRLIDSFCEACNDNEHSIDTCERFPHAESRLERLLASDLCIKCDQSHSGKCQDVSRVCRSCGNCLHMFPLCRKRFGKEVLAAKYHRPDKTSGVAHAKPSSKKRTRKQAFPSSQHPSQNKPIDWQVPKLHAEAPVNHRRG</sequence>
<keyword evidence="3" id="KW-1185">Reference proteome</keyword>
<dbReference type="EnsemblMetazoa" id="CJA22089b.1">
    <property type="protein sequence ID" value="CJA22089b.1"/>
    <property type="gene ID" value="WBGene00177661"/>
</dbReference>
<reference evidence="2" key="2">
    <citation type="submission" date="2022-06" db="UniProtKB">
        <authorList>
            <consortium name="EnsemblMetazoa"/>
        </authorList>
    </citation>
    <scope>IDENTIFICATION</scope>
    <source>
        <strain evidence="2">DF5081</strain>
    </source>
</reference>
<proteinExistence type="predicted"/>
<feature type="region of interest" description="Disordered" evidence="1">
    <location>
        <begin position="206"/>
        <end position="259"/>
    </location>
</feature>
<organism evidence="2 3">
    <name type="scientific">Caenorhabditis japonica</name>
    <dbReference type="NCBI Taxonomy" id="281687"/>
    <lineage>
        <taxon>Eukaryota</taxon>
        <taxon>Metazoa</taxon>
        <taxon>Ecdysozoa</taxon>
        <taxon>Nematoda</taxon>
        <taxon>Chromadorea</taxon>
        <taxon>Rhabditida</taxon>
        <taxon>Rhabditina</taxon>
        <taxon>Rhabditomorpha</taxon>
        <taxon>Rhabditoidea</taxon>
        <taxon>Rhabditidae</taxon>
        <taxon>Peloderinae</taxon>
        <taxon>Caenorhabditis</taxon>
    </lineage>
</organism>
<evidence type="ECO:0000313" key="3">
    <source>
        <dbReference type="Proteomes" id="UP000005237"/>
    </source>
</evidence>